<protein>
    <submittedName>
        <fullName evidence="2">Uncharacterized protein</fullName>
    </submittedName>
</protein>
<sequence length="443" mass="50776">MDQATHSVTNRIGELKSRIRKCDDIYREIRKILLSQRFSFDLIDPEKVYQDKMDDLAVKIAQTQKQLDALPYRPLADIRMTEKRMGQLGQKLGQLNIEQIYLRTSFVKNGDQVRRAYLGDLEGEYQKMLQDFLQIQNIARRLLTEENTHAEGSSEGVNHAQSLGQVTGQSTSQTTTLLKADPESQHEGRRRALPAARLESKIDGKSRDYPENTGWNVVCRNVTPRTSPFCSGARSAIQRARRIRDAAITNPEVGRVYLGYWAPESRKYAVIVLPFGSFHSIGLPGSITSTTLLKYERRPSHTRHPDTGDYAWSFGFGDGQIHELDREFPVIWLDNSRFPEKARYSWIKARHLTKLDKGKISMSHRDTVEDFLRRRDAADSMNNMDDRNASASVPAVRDAWEERPQIDAYFDNVDYVDGDDPDYDPDYDPDIEMGDELPVKGNW</sequence>
<organism evidence="2 3">
    <name type="scientific">Epichloe bromicola</name>
    <dbReference type="NCBI Taxonomy" id="79588"/>
    <lineage>
        <taxon>Eukaryota</taxon>
        <taxon>Fungi</taxon>
        <taxon>Dikarya</taxon>
        <taxon>Ascomycota</taxon>
        <taxon>Pezizomycotina</taxon>
        <taxon>Sordariomycetes</taxon>
        <taxon>Hypocreomycetidae</taxon>
        <taxon>Hypocreales</taxon>
        <taxon>Clavicipitaceae</taxon>
        <taxon>Epichloe</taxon>
    </lineage>
</organism>
<gene>
    <name evidence="2" type="primary">g715</name>
    <name evidence="2" type="ORF">EsDP_00000715</name>
</gene>
<evidence type="ECO:0000256" key="1">
    <source>
        <dbReference type="SAM" id="MobiDB-lite"/>
    </source>
</evidence>
<evidence type="ECO:0000313" key="2">
    <source>
        <dbReference type="EMBL" id="GAB0132274.1"/>
    </source>
</evidence>
<dbReference type="Proteomes" id="UP001562357">
    <property type="component" value="Unassembled WGS sequence"/>
</dbReference>
<dbReference type="EMBL" id="BAAFGZ010000013">
    <property type="protein sequence ID" value="GAB0132274.1"/>
    <property type="molecule type" value="Genomic_DNA"/>
</dbReference>
<feature type="compositionally biased region" description="Low complexity" evidence="1">
    <location>
        <begin position="161"/>
        <end position="178"/>
    </location>
</feature>
<keyword evidence="3" id="KW-1185">Reference proteome</keyword>
<comment type="caution">
    <text evidence="2">The sequence shown here is derived from an EMBL/GenBank/DDBJ whole genome shotgun (WGS) entry which is preliminary data.</text>
</comment>
<feature type="region of interest" description="Disordered" evidence="1">
    <location>
        <begin position="149"/>
        <end position="205"/>
    </location>
</feature>
<name>A0ABQ0CFQ2_9HYPO</name>
<accession>A0ABQ0CFQ2</accession>
<feature type="compositionally biased region" description="Acidic residues" evidence="1">
    <location>
        <begin position="419"/>
        <end position="435"/>
    </location>
</feature>
<reference evidence="3" key="1">
    <citation type="submission" date="2024-06" db="EMBL/GenBank/DDBJ databases">
        <title>Draft Genome Sequences of Epichloe bromicola Strains Isolated from Elymus ciliaris.</title>
        <authorList>
            <consortium name="Epichloe bromicola genome sequencing consortium"/>
            <person name="Miura A."/>
            <person name="Imano S."/>
            <person name="Ashida A."/>
            <person name="Sato I."/>
            <person name="Chiba S."/>
            <person name="Tanaka A."/>
            <person name="Camagna M."/>
            <person name="Takemoto D."/>
        </authorList>
    </citation>
    <scope>NUCLEOTIDE SEQUENCE [LARGE SCALE GENOMIC DNA]</scope>
    <source>
        <strain evidence="3">DP</strain>
    </source>
</reference>
<evidence type="ECO:0000313" key="3">
    <source>
        <dbReference type="Proteomes" id="UP001562357"/>
    </source>
</evidence>
<feature type="region of interest" description="Disordered" evidence="1">
    <location>
        <begin position="419"/>
        <end position="443"/>
    </location>
</feature>
<proteinExistence type="predicted"/>